<evidence type="ECO:0000313" key="3">
    <source>
        <dbReference type="Proteomes" id="UP000030907"/>
    </source>
</evidence>
<sequence length="151" mass="16507">MAQRGKRVLFAWLLCGTLDIVYAAVSSLLQGGTVSSMLHAVASGPFGDAARGWGIGGDIAGLATHYAIMGAMVATWFFVARRWSALTEWPWWLTGTLYGLLLYVIMNGIVLPLRFGLPFPPTDLTKGAIALFPHIVFVGWPLAWLTRKDRN</sequence>
<dbReference type="STRING" id="1515612.SKP52_00100"/>
<accession>A0A0A7PG94</accession>
<reference evidence="2 3" key="1">
    <citation type="journal article" date="2015" name="Int. J. Syst. Evol. Microbiol.">
        <title>Description of Sphingopyxis fribergensis sp. nov. - a soil bacterium with the ability to degrade styrene and phenylacetic acid.</title>
        <authorList>
            <person name="Oelschlagel M."/>
            <person name="Ruckert C."/>
            <person name="Kalinowski J."/>
            <person name="Schmidt G."/>
            <person name="Schlomann M."/>
            <person name="Tischler D."/>
        </authorList>
    </citation>
    <scope>NUCLEOTIDE SEQUENCE [LARGE SCALE GENOMIC DNA]</scope>
    <source>
        <strain evidence="2 3">Kp5.2</strain>
    </source>
</reference>
<feature type="transmembrane region" description="Helical" evidence="1">
    <location>
        <begin position="91"/>
        <end position="115"/>
    </location>
</feature>
<dbReference type="OrthoDB" id="118190at2"/>
<feature type="transmembrane region" description="Helical" evidence="1">
    <location>
        <begin position="59"/>
        <end position="79"/>
    </location>
</feature>
<evidence type="ECO:0000313" key="2">
    <source>
        <dbReference type="EMBL" id="AJA06972.1"/>
    </source>
</evidence>
<dbReference type="KEGG" id="sphk:SKP52_00100"/>
<dbReference type="Proteomes" id="UP000030907">
    <property type="component" value="Chromosome"/>
</dbReference>
<evidence type="ECO:0000256" key="1">
    <source>
        <dbReference type="SAM" id="Phobius"/>
    </source>
</evidence>
<protein>
    <recommendedName>
        <fullName evidence="4">DUF1440 domain-containing protein</fullName>
    </recommendedName>
</protein>
<keyword evidence="1" id="KW-0472">Membrane</keyword>
<keyword evidence="1" id="KW-1133">Transmembrane helix</keyword>
<gene>
    <name evidence="2" type="ORF">SKP52_00100</name>
</gene>
<dbReference type="EMBL" id="CP009122">
    <property type="protein sequence ID" value="AJA06972.1"/>
    <property type="molecule type" value="Genomic_DNA"/>
</dbReference>
<dbReference type="HOGENOM" id="CLU_135599_2_0_5"/>
<feature type="transmembrane region" description="Helical" evidence="1">
    <location>
        <begin position="127"/>
        <end position="145"/>
    </location>
</feature>
<evidence type="ECO:0008006" key="4">
    <source>
        <dbReference type="Google" id="ProtNLM"/>
    </source>
</evidence>
<keyword evidence="3" id="KW-1185">Reference proteome</keyword>
<organism evidence="2 3">
    <name type="scientific">Sphingopyxis fribergensis</name>
    <dbReference type="NCBI Taxonomy" id="1515612"/>
    <lineage>
        <taxon>Bacteria</taxon>
        <taxon>Pseudomonadati</taxon>
        <taxon>Pseudomonadota</taxon>
        <taxon>Alphaproteobacteria</taxon>
        <taxon>Sphingomonadales</taxon>
        <taxon>Sphingomonadaceae</taxon>
        <taxon>Sphingopyxis</taxon>
    </lineage>
</organism>
<keyword evidence="1" id="KW-0812">Transmembrane</keyword>
<proteinExistence type="predicted"/>
<dbReference type="AlphaFoldDB" id="A0A0A7PG94"/>
<name>A0A0A7PG94_9SPHN</name>
<dbReference type="RefSeq" id="WP_039570351.1">
    <property type="nucleotide sequence ID" value="NZ_CP009122.1"/>
</dbReference>